<evidence type="ECO:0000313" key="2">
    <source>
        <dbReference type="EMBL" id="ROR91361.1"/>
    </source>
</evidence>
<organism evidence="2 3">
    <name type="scientific">Nocardioides aurantiacus</name>
    <dbReference type="NCBI Taxonomy" id="86796"/>
    <lineage>
        <taxon>Bacteria</taxon>
        <taxon>Bacillati</taxon>
        <taxon>Actinomycetota</taxon>
        <taxon>Actinomycetes</taxon>
        <taxon>Propionibacteriales</taxon>
        <taxon>Nocardioidaceae</taxon>
        <taxon>Nocardioides</taxon>
    </lineage>
</organism>
<feature type="domain" description="Methyltransferase type 11" evidence="1">
    <location>
        <begin position="65"/>
        <end position="161"/>
    </location>
</feature>
<sequence>MTDDSTSSEAFDRWYADLAVSRVKDDLVRRHLGLPPEMLSTSLLPWSGLEAVTTSLRLVPGEVLLDLACGRGGYGLEVASRTRARLLGMDFSVEAVRQATANAAAQDRAATFEVGSLTDTGLPDASVDAVLVVDALQFVDLPERAFAEAARVLDVDGRLVLTAWEARDPDDERVAPGLRGRRWRDGLTVAGFTEVEVEDCPDWAASERALWEEAATLAPGEDRALQELREEALTVLETFDLTRRVMVSATRA</sequence>
<dbReference type="OrthoDB" id="3372196at2"/>
<dbReference type="EMBL" id="RKHO01000001">
    <property type="protein sequence ID" value="ROR91361.1"/>
    <property type="molecule type" value="Genomic_DNA"/>
</dbReference>
<dbReference type="InterPro" id="IPR013216">
    <property type="entry name" value="Methyltransf_11"/>
</dbReference>
<dbReference type="Proteomes" id="UP000281738">
    <property type="component" value="Unassembled WGS sequence"/>
</dbReference>
<dbReference type="InterPro" id="IPR029063">
    <property type="entry name" value="SAM-dependent_MTases_sf"/>
</dbReference>
<comment type="caution">
    <text evidence="2">The sequence shown here is derived from an EMBL/GenBank/DDBJ whole genome shotgun (WGS) entry which is preliminary data.</text>
</comment>
<keyword evidence="2" id="KW-0489">Methyltransferase</keyword>
<proteinExistence type="predicted"/>
<keyword evidence="3" id="KW-1185">Reference proteome</keyword>
<dbReference type="GO" id="GO:0008757">
    <property type="term" value="F:S-adenosylmethionine-dependent methyltransferase activity"/>
    <property type="evidence" value="ECO:0007669"/>
    <property type="project" value="InterPro"/>
</dbReference>
<evidence type="ECO:0000259" key="1">
    <source>
        <dbReference type="Pfam" id="PF08241"/>
    </source>
</evidence>
<dbReference type="RefSeq" id="WP_123390830.1">
    <property type="nucleotide sequence ID" value="NZ_RKHO01000001.1"/>
</dbReference>
<evidence type="ECO:0000313" key="3">
    <source>
        <dbReference type="Proteomes" id="UP000281738"/>
    </source>
</evidence>
<dbReference type="PANTHER" id="PTHR43861:SF1">
    <property type="entry name" value="TRANS-ACONITATE 2-METHYLTRANSFERASE"/>
    <property type="match status" value="1"/>
</dbReference>
<protein>
    <submittedName>
        <fullName evidence="2">Methyltransferase family protein</fullName>
    </submittedName>
</protein>
<keyword evidence="2" id="KW-0808">Transferase</keyword>
<reference evidence="2 3" key="1">
    <citation type="submission" date="2018-11" db="EMBL/GenBank/DDBJ databases">
        <title>Sequencing the genomes of 1000 actinobacteria strains.</title>
        <authorList>
            <person name="Klenk H.-P."/>
        </authorList>
    </citation>
    <scope>NUCLEOTIDE SEQUENCE [LARGE SCALE GENOMIC DNA]</scope>
    <source>
        <strain evidence="2 3">DSM 12652</strain>
    </source>
</reference>
<accession>A0A3N2CV01</accession>
<dbReference type="AlphaFoldDB" id="A0A3N2CV01"/>
<dbReference type="GO" id="GO:0032259">
    <property type="term" value="P:methylation"/>
    <property type="evidence" value="ECO:0007669"/>
    <property type="project" value="UniProtKB-KW"/>
</dbReference>
<dbReference type="SUPFAM" id="SSF53335">
    <property type="entry name" value="S-adenosyl-L-methionine-dependent methyltransferases"/>
    <property type="match status" value="1"/>
</dbReference>
<name>A0A3N2CV01_9ACTN</name>
<dbReference type="CDD" id="cd02440">
    <property type="entry name" value="AdoMet_MTases"/>
    <property type="match status" value="1"/>
</dbReference>
<dbReference type="PANTHER" id="PTHR43861">
    <property type="entry name" value="TRANS-ACONITATE 2-METHYLTRANSFERASE-RELATED"/>
    <property type="match status" value="1"/>
</dbReference>
<dbReference type="Pfam" id="PF08241">
    <property type="entry name" value="Methyltransf_11"/>
    <property type="match status" value="1"/>
</dbReference>
<dbReference type="Gene3D" id="3.40.50.150">
    <property type="entry name" value="Vaccinia Virus protein VP39"/>
    <property type="match status" value="1"/>
</dbReference>
<gene>
    <name evidence="2" type="ORF">EDD33_2227</name>
</gene>